<evidence type="ECO:0000313" key="2">
    <source>
        <dbReference type="EMBL" id="SDB89571.1"/>
    </source>
</evidence>
<dbReference type="InterPro" id="IPR027478">
    <property type="entry name" value="LdcA_N"/>
</dbReference>
<dbReference type="Pfam" id="PF02016">
    <property type="entry name" value="Peptidase_S66"/>
    <property type="match status" value="1"/>
</dbReference>
<accession>A0A1G6H5S1</accession>
<reference evidence="3" key="1">
    <citation type="submission" date="2016-09" db="EMBL/GenBank/DDBJ databases">
        <authorList>
            <person name="Varghese N."/>
            <person name="Submissions S."/>
        </authorList>
    </citation>
    <scope>NUCLEOTIDE SEQUENCE [LARGE SCALE GENOMIC DNA]</scope>
    <source>
        <strain evidence="3">ANC 4422</strain>
    </source>
</reference>
<dbReference type="SUPFAM" id="SSF52317">
    <property type="entry name" value="Class I glutamine amidotransferase-like"/>
    <property type="match status" value="1"/>
</dbReference>
<proteinExistence type="predicted"/>
<dbReference type="AlphaFoldDB" id="A0A1G6H5S1"/>
<dbReference type="GO" id="GO:0004180">
    <property type="term" value="F:carboxypeptidase activity"/>
    <property type="evidence" value="ECO:0007669"/>
    <property type="project" value="UniProtKB-KW"/>
</dbReference>
<dbReference type="InterPro" id="IPR029062">
    <property type="entry name" value="Class_I_gatase-like"/>
</dbReference>
<dbReference type="Gene3D" id="3.40.50.10740">
    <property type="entry name" value="Class I glutamine amidotransferase-like"/>
    <property type="match status" value="1"/>
</dbReference>
<dbReference type="Proteomes" id="UP000242501">
    <property type="component" value="Unassembled WGS sequence"/>
</dbReference>
<dbReference type="InterPro" id="IPR040449">
    <property type="entry name" value="Peptidase_S66_N"/>
</dbReference>
<evidence type="ECO:0000313" key="3">
    <source>
        <dbReference type="Proteomes" id="UP000242501"/>
    </source>
</evidence>
<keyword evidence="2" id="KW-0378">Hydrolase</keyword>
<protein>
    <submittedName>
        <fullName evidence="2">LD-carboxypeptidase</fullName>
    </submittedName>
</protein>
<name>A0A1G6H5S1_9GAMM</name>
<dbReference type="EMBL" id="FMYL01000004">
    <property type="protein sequence ID" value="SDB89571.1"/>
    <property type="molecule type" value="Genomic_DNA"/>
</dbReference>
<dbReference type="InterPro" id="IPR003507">
    <property type="entry name" value="S66_fam"/>
</dbReference>
<sequence length="137" mass="15487">MNIRFPPPLVEGDLIAITAPSMGVPNHFHARLDYVIKHLKAKGFRVIEGHCLRSVHKNASDNRLARAKELNGFLLNSEVKAIMPPWGGELAMDILELIDFKQLSTCEPKWFCGYSDLSTLHMLLPRLQVGQRCIVRI</sequence>
<dbReference type="PANTHER" id="PTHR30237">
    <property type="entry name" value="MURAMOYLTETRAPEPTIDE CARBOXYPEPTIDASE"/>
    <property type="match status" value="1"/>
</dbReference>
<keyword evidence="3" id="KW-1185">Reference proteome</keyword>
<organism evidence="2 3">
    <name type="scientific">Acinetobacter boissieri</name>
    <dbReference type="NCBI Taxonomy" id="1219383"/>
    <lineage>
        <taxon>Bacteria</taxon>
        <taxon>Pseudomonadati</taxon>
        <taxon>Pseudomonadota</taxon>
        <taxon>Gammaproteobacteria</taxon>
        <taxon>Moraxellales</taxon>
        <taxon>Moraxellaceae</taxon>
        <taxon>Acinetobacter</taxon>
    </lineage>
</organism>
<gene>
    <name evidence="2" type="ORF">SAMN05421733_10416</name>
</gene>
<keyword evidence="2" id="KW-0645">Protease</keyword>
<evidence type="ECO:0000259" key="1">
    <source>
        <dbReference type="Pfam" id="PF02016"/>
    </source>
</evidence>
<dbReference type="PANTHER" id="PTHR30237:SF5">
    <property type="entry name" value="CARBOXYPEPTIDASE VC_A0337-RELATED"/>
    <property type="match status" value="1"/>
</dbReference>
<dbReference type="STRING" id="1219383.SAMN05421733_10416"/>
<dbReference type="RefSeq" id="WP_213030499.1">
    <property type="nucleotide sequence ID" value="NZ_FMYL01000004.1"/>
</dbReference>
<keyword evidence="2" id="KW-0121">Carboxypeptidase</keyword>
<feature type="domain" description="LD-carboxypeptidase N-terminal" evidence="1">
    <location>
        <begin position="15"/>
        <end position="124"/>
    </location>
</feature>